<accession>A0A0C1R9Z0</accession>
<gene>
    <name evidence="4" type="ORF">DA73_0232400</name>
    <name evidence="3" type="ORF">DA73_0400006560</name>
</gene>
<keyword evidence="5" id="KW-1185">Reference proteome</keyword>
<keyword evidence="2" id="KW-1277">Toxin-antitoxin system</keyword>
<dbReference type="InterPro" id="IPR007712">
    <property type="entry name" value="RelE/ParE_toxin"/>
</dbReference>
<reference evidence="3" key="2">
    <citation type="submission" date="2019-11" db="EMBL/GenBank/DDBJ databases">
        <title>Improved Assembly of Tolypothrix boutellei genome.</title>
        <authorList>
            <person name="Sarangi A.N."/>
            <person name="Mukherjee M."/>
            <person name="Ghosh S."/>
            <person name="Singh D."/>
            <person name="Das A."/>
            <person name="Kant S."/>
            <person name="Prusty A."/>
            <person name="Tripathy S."/>
        </authorList>
    </citation>
    <scope>NUCLEOTIDE SEQUENCE</scope>
    <source>
        <strain evidence="3">VB521301</strain>
    </source>
</reference>
<evidence type="ECO:0000256" key="2">
    <source>
        <dbReference type="ARBA" id="ARBA00022649"/>
    </source>
</evidence>
<dbReference type="PANTHER" id="PTHR33755">
    <property type="entry name" value="TOXIN PARE1-RELATED"/>
    <property type="match status" value="1"/>
</dbReference>
<comment type="caution">
    <text evidence="4">The sequence shown here is derived from an EMBL/GenBank/DDBJ whole genome shotgun (WGS) entry which is preliminary data.</text>
</comment>
<dbReference type="InterPro" id="IPR051803">
    <property type="entry name" value="TA_system_RelE-like_toxin"/>
</dbReference>
<comment type="similarity">
    <text evidence="1">Belongs to the RelE toxin family.</text>
</comment>
<name>A0A0C1R9Z0_9CYAN</name>
<dbReference type="RefSeq" id="WP_038088395.1">
    <property type="nucleotide sequence ID" value="NZ_JHEG04000001.1"/>
</dbReference>
<dbReference type="AlphaFoldDB" id="A0A0C1R9Z0"/>
<proteinExistence type="inferred from homology"/>
<dbReference type="Pfam" id="PF05016">
    <property type="entry name" value="ParE_toxin"/>
    <property type="match status" value="1"/>
</dbReference>
<evidence type="ECO:0000313" key="4">
    <source>
        <dbReference type="EMBL" id="KIE09125.1"/>
    </source>
</evidence>
<dbReference type="Proteomes" id="UP000029738">
    <property type="component" value="Unassembled WGS sequence"/>
</dbReference>
<protein>
    <submittedName>
        <fullName evidence="4">Plasmid stabilization protein</fullName>
    </submittedName>
    <submittedName>
        <fullName evidence="3">Type II toxin-antitoxin system RelE/ParE family toxin</fullName>
    </submittedName>
</protein>
<evidence type="ECO:0000313" key="5">
    <source>
        <dbReference type="Proteomes" id="UP000029738"/>
    </source>
</evidence>
<dbReference type="STRING" id="1479485.DA73_0232400"/>
<dbReference type="InterPro" id="IPR035093">
    <property type="entry name" value="RelE/ParE_toxin_dom_sf"/>
</dbReference>
<dbReference type="EMBL" id="JHEG04000001">
    <property type="protein sequence ID" value="KAF3885160.1"/>
    <property type="molecule type" value="Genomic_DNA"/>
</dbReference>
<dbReference type="OrthoDB" id="9798046at2"/>
<dbReference type="PANTHER" id="PTHR33755:SF6">
    <property type="entry name" value="PLASMID STABILIZATION SYSTEM PROTEIN"/>
    <property type="match status" value="1"/>
</dbReference>
<reference evidence="4" key="1">
    <citation type="journal article" date="2015" name="Genome Announc.">
        <title>Draft Genome Sequence of Tolypothrix boutellei Strain VB521301.</title>
        <authorList>
            <person name="Chandrababunaidu M.M."/>
            <person name="Singh D."/>
            <person name="Sen D."/>
            <person name="Bhan S."/>
            <person name="Das S."/>
            <person name="Gupta A."/>
            <person name="Adhikary S.P."/>
            <person name="Tripathy S."/>
        </authorList>
    </citation>
    <scope>NUCLEOTIDE SEQUENCE</scope>
    <source>
        <strain evidence="4">VB521301</strain>
    </source>
</reference>
<dbReference type="Gene3D" id="3.30.2310.20">
    <property type="entry name" value="RelE-like"/>
    <property type="match status" value="1"/>
</dbReference>
<dbReference type="EMBL" id="JHEG02000058">
    <property type="protein sequence ID" value="KIE09125.1"/>
    <property type="molecule type" value="Genomic_DNA"/>
</dbReference>
<sequence length="103" mass="11804">MSNICRFTVPASRDIENIIDYIADSSSLDAADRFLIKINQKCKTLANFPNMGRRRDELLPSLRSFPVDDYIIFYRPIEGGIEILRVVSGYRDLNALFEGLDDE</sequence>
<organism evidence="4">
    <name type="scientific">Tolypothrix bouteillei VB521301</name>
    <dbReference type="NCBI Taxonomy" id="1479485"/>
    <lineage>
        <taxon>Bacteria</taxon>
        <taxon>Bacillati</taxon>
        <taxon>Cyanobacteriota</taxon>
        <taxon>Cyanophyceae</taxon>
        <taxon>Nostocales</taxon>
        <taxon>Tolypothrichaceae</taxon>
        <taxon>Tolypothrix</taxon>
    </lineage>
</organism>
<evidence type="ECO:0000256" key="1">
    <source>
        <dbReference type="ARBA" id="ARBA00006226"/>
    </source>
</evidence>
<evidence type="ECO:0000313" key="3">
    <source>
        <dbReference type="EMBL" id="KAF3885160.1"/>
    </source>
</evidence>